<feature type="transmembrane region" description="Helical" evidence="1">
    <location>
        <begin position="20"/>
        <end position="38"/>
    </location>
</feature>
<dbReference type="AlphaFoldDB" id="A0A1M4XL79"/>
<protein>
    <recommendedName>
        <fullName evidence="4">Major Facilitator Superfamily protein</fullName>
    </recommendedName>
</protein>
<sequence length="255" mass="26033">MKRTSARGSTRCARALCGELRAGVVVFGAGSVVAGLTSDADLFAAARSAQGVGAVLAVSALVQAVRTDPVRQARVTTAWGRMSQPGNSSANPLPGAVVPVASWQWAFLLPAVAAGVAWAVAPRLLDPAPRRCRGQCAPGRALVLVLVPLVDRSGVRLLLAVALTATTTARPPGRRSPAGAVLPWSGGPIVVAAILPWPPPVSASRALTGRRPSGLGFPHAVPPAHRGDAARRLVSTGERRALVPSWVTVPSLPGA</sequence>
<dbReference type="RefSeq" id="WP_143173981.1">
    <property type="nucleotide sequence ID" value="NZ_FQVN01000002.1"/>
</dbReference>
<dbReference type="Proteomes" id="UP000184501">
    <property type="component" value="Unassembled WGS sequence"/>
</dbReference>
<keyword evidence="1" id="KW-0472">Membrane</keyword>
<name>A0A1M4XL79_STRHI</name>
<organism evidence="2 3">
    <name type="scientific">Streptoalloteichus hindustanus</name>
    <dbReference type="NCBI Taxonomy" id="2017"/>
    <lineage>
        <taxon>Bacteria</taxon>
        <taxon>Bacillati</taxon>
        <taxon>Actinomycetota</taxon>
        <taxon>Actinomycetes</taxon>
        <taxon>Pseudonocardiales</taxon>
        <taxon>Pseudonocardiaceae</taxon>
        <taxon>Streptoalloteichus</taxon>
    </lineage>
</organism>
<keyword evidence="3" id="KW-1185">Reference proteome</keyword>
<accession>A0A1M4XL79</accession>
<dbReference type="Gene3D" id="1.20.1720.10">
    <property type="entry name" value="Multidrug resistance protein D"/>
    <property type="match status" value="1"/>
</dbReference>
<evidence type="ECO:0008006" key="4">
    <source>
        <dbReference type="Google" id="ProtNLM"/>
    </source>
</evidence>
<dbReference type="InterPro" id="IPR036259">
    <property type="entry name" value="MFS_trans_sf"/>
</dbReference>
<gene>
    <name evidence="2" type="ORF">SAMN05444320_10239</name>
</gene>
<dbReference type="STRING" id="2017.SAMN05444320_10239"/>
<dbReference type="SUPFAM" id="SSF103473">
    <property type="entry name" value="MFS general substrate transporter"/>
    <property type="match status" value="1"/>
</dbReference>
<evidence type="ECO:0000256" key="1">
    <source>
        <dbReference type="SAM" id="Phobius"/>
    </source>
</evidence>
<feature type="transmembrane region" description="Helical" evidence="1">
    <location>
        <begin position="102"/>
        <end position="121"/>
    </location>
</feature>
<evidence type="ECO:0000313" key="2">
    <source>
        <dbReference type="EMBL" id="SHE94176.1"/>
    </source>
</evidence>
<keyword evidence="1" id="KW-1133">Transmembrane helix</keyword>
<reference evidence="2 3" key="1">
    <citation type="submission" date="2016-11" db="EMBL/GenBank/DDBJ databases">
        <authorList>
            <person name="Jaros S."/>
            <person name="Januszkiewicz K."/>
            <person name="Wedrychowicz H."/>
        </authorList>
    </citation>
    <scope>NUCLEOTIDE SEQUENCE [LARGE SCALE GENOMIC DNA]</scope>
    <source>
        <strain evidence="2 3">DSM 44523</strain>
    </source>
</reference>
<dbReference type="EMBL" id="FQVN01000002">
    <property type="protein sequence ID" value="SHE94176.1"/>
    <property type="molecule type" value="Genomic_DNA"/>
</dbReference>
<keyword evidence="1" id="KW-0812">Transmembrane</keyword>
<evidence type="ECO:0000313" key="3">
    <source>
        <dbReference type="Proteomes" id="UP000184501"/>
    </source>
</evidence>
<proteinExistence type="predicted"/>